<protein>
    <submittedName>
        <fullName evidence="2">NAD(P)-dependent oxidoreductase</fullName>
    </submittedName>
</protein>
<dbReference type="Pfam" id="PF05368">
    <property type="entry name" value="NmrA"/>
    <property type="match status" value="1"/>
</dbReference>
<dbReference type="PANTHER" id="PTHR47129:SF1">
    <property type="entry name" value="NMRA-LIKE DOMAIN-CONTAINING PROTEIN"/>
    <property type="match status" value="1"/>
</dbReference>
<evidence type="ECO:0000313" key="2">
    <source>
        <dbReference type="EMBL" id="OUC76275.1"/>
    </source>
</evidence>
<dbReference type="PANTHER" id="PTHR47129">
    <property type="entry name" value="QUINONE OXIDOREDUCTASE 2"/>
    <property type="match status" value="1"/>
</dbReference>
<dbReference type="STRING" id="417102.CA982_22755"/>
<dbReference type="EMBL" id="NGFO01000036">
    <property type="protein sequence ID" value="OUC76275.1"/>
    <property type="molecule type" value="Genomic_DNA"/>
</dbReference>
<proteinExistence type="predicted"/>
<dbReference type="SUPFAM" id="SSF51735">
    <property type="entry name" value="NAD(P)-binding Rossmann-fold domains"/>
    <property type="match status" value="1"/>
</dbReference>
<reference evidence="2 3" key="1">
    <citation type="submission" date="2017-05" db="EMBL/GenBank/DDBJ databases">
        <title>Biotechnological potential of actinobacteria isolated from South African environments.</title>
        <authorList>
            <person name="Le Roes-Hill M."/>
            <person name="Prins A."/>
            <person name="Durrell K.A."/>
        </authorList>
    </citation>
    <scope>NUCLEOTIDE SEQUENCE [LARGE SCALE GENOMIC DNA]</scope>
    <source>
        <strain evidence="2">BS2</strain>
    </source>
</reference>
<dbReference type="Gene3D" id="3.90.25.10">
    <property type="entry name" value="UDP-galactose 4-epimerase, domain 1"/>
    <property type="match status" value="1"/>
</dbReference>
<comment type="caution">
    <text evidence="2">The sequence shown here is derived from an EMBL/GenBank/DDBJ whole genome shotgun (WGS) entry which is preliminary data.</text>
</comment>
<organism evidence="2 3">
    <name type="scientific">Gordonia lacunae</name>
    <dbReference type="NCBI Taxonomy" id="417102"/>
    <lineage>
        <taxon>Bacteria</taxon>
        <taxon>Bacillati</taxon>
        <taxon>Actinomycetota</taxon>
        <taxon>Actinomycetes</taxon>
        <taxon>Mycobacteriales</taxon>
        <taxon>Gordoniaceae</taxon>
        <taxon>Gordonia</taxon>
    </lineage>
</organism>
<dbReference type="InterPro" id="IPR008030">
    <property type="entry name" value="NmrA-like"/>
</dbReference>
<dbReference type="Proteomes" id="UP000194632">
    <property type="component" value="Unassembled WGS sequence"/>
</dbReference>
<dbReference type="CDD" id="cd05269">
    <property type="entry name" value="TMR_SDR_a"/>
    <property type="match status" value="1"/>
</dbReference>
<gene>
    <name evidence="2" type="ORF">CA982_22755</name>
</gene>
<keyword evidence="3" id="KW-1185">Reference proteome</keyword>
<dbReference type="AlphaFoldDB" id="A0A243Q701"/>
<accession>A0A243Q701</accession>
<name>A0A243Q701_9ACTN</name>
<sequence>MTTAVTGATGHLGGLVIEELLARGVAPGDVVAIVRDESKASKLATQGITVRVADYNDPDSLRNALAGVDKLLLISGSEVGQRLAQHTNVIEAAEANGVALIAYTSLLHADTSGLSLAPEHVATEARLRESSVPAVILRNGWYWENYLAAIPQAVSTGTLFGAAGEGRLAAAARADYAAAAAAALTADSDQAGKVYELGGDERLTYAEFARAIGEASGATVEYRDLSEADYQATLVGAGLPEPVATMLASSDAGIGRGELDTDSGDLQSLIGRSSTPVADIIAQALG</sequence>
<evidence type="ECO:0000259" key="1">
    <source>
        <dbReference type="Pfam" id="PF05368"/>
    </source>
</evidence>
<dbReference type="InterPro" id="IPR036291">
    <property type="entry name" value="NAD(P)-bd_dom_sf"/>
</dbReference>
<feature type="domain" description="NmrA-like" evidence="1">
    <location>
        <begin position="3"/>
        <end position="250"/>
    </location>
</feature>
<dbReference type="RefSeq" id="WP_086537455.1">
    <property type="nucleotide sequence ID" value="NZ_NGFO01000036.1"/>
</dbReference>
<dbReference type="Gene3D" id="3.40.50.720">
    <property type="entry name" value="NAD(P)-binding Rossmann-like Domain"/>
    <property type="match status" value="1"/>
</dbReference>
<evidence type="ECO:0000313" key="3">
    <source>
        <dbReference type="Proteomes" id="UP000194632"/>
    </source>
</evidence>
<dbReference type="OrthoDB" id="5510591at2"/>
<dbReference type="InterPro" id="IPR052718">
    <property type="entry name" value="NmrA-type_oxidoreductase"/>
</dbReference>